<evidence type="ECO:0000313" key="1">
    <source>
        <dbReference type="EMBL" id="OTG67089.1"/>
    </source>
</evidence>
<name>A0A1Y3CIZ2_9GAMM</name>
<accession>A0A1Y3CIZ2</accession>
<reference evidence="1 2" key="1">
    <citation type="submission" date="2017-04" db="EMBL/GenBank/DDBJ databases">
        <title>High diversity of culturable Acinetobacter species in natural soil and water ecosystems.</title>
        <authorList>
            <person name="Nemec A."/>
            <person name="Radolfova-Krizova L."/>
        </authorList>
    </citation>
    <scope>NUCLEOTIDE SEQUENCE [LARGE SCALE GENOMIC DNA]</scope>
    <source>
        <strain evidence="1 2">ANC 4999</strain>
    </source>
</reference>
<dbReference type="OrthoDB" id="6696509at2"/>
<dbReference type="RefSeq" id="WP_086201950.1">
    <property type="nucleotide sequence ID" value="NZ_NEGB01000001.1"/>
</dbReference>
<protein>
    <submittedName>
        <fullName evidence="1">Uncharacterized protein</fullName>
    </submittedName>
</protein>
<sequence length="187" mass="21373">MVKVFGQLAVLGFGLAFLNACQSIDTTRLKNVEETTATKSNALVYCIGTENCEFERLDTIQIVDAQSHKLSRKAIKHGLVRLQTQSLQQPNALYLSVPEGQHELVIRFYPISSNQAERLHVIHQFKVKQNYSFKMYRDRSKRQGSLLNVSAPDPLCVDLLQEKKVIRRFCRPYDVVTGVSEFIEQKN</sequence>
<dbReference type="AlphaFoldDB" id="A0A1Y3CIZ2"/>
<keyword evidence="2" id="KW-1185">Reference proteome</keyword>
<dbReference type="Proteomes" id="UP000242765">
    <property type="component" value="Unassembled WGS sequence"/>
</dbReference>
<organism evidence="1 2">
    <name type="scientific">Acinetobacter silvestris</name>
    <dbReference type="NCBI Taxonomy" id="1977882"/>
    <lineage>
        <taxon>Bacteria</taxon>
        <taxon>Pseudomonadati</taxon>
        <taxon>Pseudomonadota</taxon>
        <taxon>Gammaproteobacteria</taxon>
        <taxon>Moraxellales</taxon>
        <taxon>Moraxellaceae</taxon>
        <taxon>Acinetobacter</taxon>
    </lineage>
</organism>
<gene>
    <name evidence="1" type="ORF">B9T28_00085</name>
</gene>
<proteinExistence type="predicted"/>
<evidence type="ECO:0000313" key="2">
    <source>
        <dbReference type="Proteomes" id="UP000242765"/>
    </source>
</evidence>
<comment type="caution">
    <text evidence="1">The sequence shown here is derived from an EMBL/GenBank/DDBJ whole genome shotgun (WGS) entry which is preliminary data.</text>
</comment>
<dbReference type="EMBL" id="NEGB01000001">
    <property type="protein sequence ID" value="OTG67089.1"/>
    <property type="molecule type" value="Genomic_DNA"/>
</dbReference>
<dbReference type="STRING" id="1977882.B9T28_00085"/>